<gene>
    <name evidence="1" type="ORF">TNS_ORF121</name>
</gene>
<proteinExistence type="predicted"/>
<sequence length="108" mass="12190">MDSVISEVFLFEIIHLTKGKRKFRESGKSCSNVKASLLLENNAKEKQKILQDFVFLIDRNTKVFRKSVPFASPSFQKGVELFCPANTGSIKNALEIFLLQVVLAVAKR</sequence>
<keyword evidence="2" id="KW-1185">Reference proteome</keyword>
<dbReference type="Proteomes" id="UP000232615">
    <property type="component" value="Segment"/>
</dbReference>
<evidence type="ECO:0000313" key="2">
    <source>
        <dbReference type="Proteomes" id="UP000232615"/>
    </source>
</evidence>
<name>V9SG25_9VIRU</name>
<accession>V9SG25</accession>
<evidence type="ECO:0000313" key="1">
    <source>
        <dbReference type="EMBL" id="AHC54839.1"/>
    </source>
</evidence>
<protein>
    <submittedName>
        <fullName evidence="1">Uncharacterized protein</fullName>
    </submittedName>
</protein>
<reference evidence="1 2" key="1">
    <citation type="journal article" date="2014" name="Arch. Virol.">
        <title>Complete genome sequence of Tunisvirus, a new member of the proposed family Marseilleviridae.</title>
        <authorList>
            <person name="Aherfi S."/>
            <person name="Boughalmi M."/>
            <person name="Pagnier I."/>
            <person name="Fournous G."/>
            <person name="La Scola B."/>
            <person name="Raoult D."/>
            <person name="Colson P."/>
        </authorList>
    </citation>
    <scope>NUCLEOTIDE SEQUENCE [LARGE SCALE GENOMIC DNA]</scope>
    <source>
        <strain evidence="1 2">U484</strain>
    </source>
</reference>
<organism evidence="1 2">
    <name type="scientific">Tunisvirus fontaine2</name>
    <dbReference type="NCBI Taxonomy" id="1421067"/>
    <lineage>
        <taxon>Viruses</taxon>
        <taxon>Varidnaviria</taxon>
        <taxon>Bamfordvirae</taxon>
        <taxon>Nucleocytoviricota</taxon>
        <taxon>Megaviricetes</taxon>
        <taxon>Pimascovirales</taxon>
        <taxon>Pimascovirales incertae sedis</taxon>
        <taxon>Marseilleviridae</taxon>
        <taxon>Losannavirus</taxon>
        <taxon>Losannavirus tunisense</taxon>
    </lineage>
</organism>
<dbReference type="EMBL" id="KF483846">
    <property type="protein sequence ID" value="AHC54839.1"/>
    <property type="molecule type" value="Genomic_DNA"/>
</dbReference>